<dbReference type="Gene3D" id="2.60.40.10">
    <property type="entry name" value="Immunoglobulins"/>
    <property type="match status" value="1"/>
</dbReference>
<accession>A0A9D4USD4</accession>
<reference evidence="9" key="1">
    <citation type="submission" date="2021-01" db="EMBL/GenBank/DDBJ databases">
        <title>Adiantum capillus-veneris genome.</title>
        <authorList>
            <person name="Fang Y."/>
            <person name="Liao Q."/>
        </authorList>
    </citation>
    <scope>NUCLEOTIDE SEQUENCE</scope>
    <source>
        <strain evidence="9">H3</strain>
        <tissue evidence="9">Leaf</tissue>
    </source>
</reference>
<evidence type="ECO:0000256" key="4">
    <source>
        <dbReference type="ARBA" id="ARBA00022729"/>
    </source>
</evidence>
<dbReference type="InterPro" id="IPR002772">
    <property type="entry name" value="Glyco_hydro_3_C"/>
</dbReference>
<dbReference type="InterPro" id="IPR026891">
    <property type="entry name" value="Fn3-like"/>
</dbReference>
<dbReference type="InterPro" id="IPR036881">
    <property type="entry name" value="Glyco_hydro_3_C_sf"/>
</dbReference>
<evidence type="ECO:0000256" key="1">
    <source>
        <dbReference type="ARBA" id="ARBA00004613"/>
    </source>
</evidence>
<evidence type="ECO:0000313" key="10">
    <source>
        <dbReference type="Proteomes" id="UP000886520"/>
    </source>
</evidence>
<dbReference type="Gene3D" id="3.40.50.1700">
    <property type="entry name" value="Glycoside hydrolase family 3 C-terminal domain"/>
    <property type="match status" value="1"/>
</dbReference>
<keyword evidence="7" id="KW-0326">Glycosidase</keyword>
<sequence>MVLDSWQMGFSGVSYHSMSLFCAPWKLVAFALLLTCRSVHPRSFDQSYACGPGYDHFPFCNRGLSVESRVSDLLSRLLLEEKLGQLVSSAANISRLGIPAYYWWSEALHGLSDNGPGVRFGDDIPAVTIFPQVILSTASFNRTLWNLIAQAVSTEARAMYNVGQAGLTYWSPNINIFRDPRWGRGQETPGEDPFVSSEYAVAYVCGLQGQEYNEDLRHLTILNGRSSMQNTLKVAACCKHFTAYDLEAWGGYTRYTFDALVTLQDLVETYHPPFKSCIQEAQAMCVMCSYNRLNGVPTCADNHLLSNLVREEWGLKGYVTSDCDAVAVVYEYIGYAASPEDAVADCLNAGMDLNCGTYVSRHAAVALERGIVNVSTIDKALSNLFGLRMQLGLFDGDPKAQPFGLIGPEAVCADIHRQLALEAAKQGLVLLKNEARTLPFFAGHIKKVAVIGPHANSSDDMLLGDYAGPPCITITPLEGLQTFADTIYTPGCIDVACVSDSLVEAATEVVSVADAVIIFAGLDKSEEREDHDRTKLFLPGQQQNLISKVANAAVGPVVLVILSGGPVDVVFARDNPKVQSIVWAGYPGEAGGQAIAELIFGEFSPGGRLPMTWYPESFTQVPMTDMNMRPNPSRGYPGRTHRFYRGDTVFKFGHGLTYMDISETFSSVPTEIYLPICMDPFSVNMLRMNPTPSTCQVPDDHFNNNVDHGAGFNVSMQVRNRGSRGGSYTVLLFSKSQTGDVRLPQQQLVDFKRVNLEPNGGAEVSFFLNPYKHLTVVNEYGKRVLNLGPHVLVVNAQVEHTVSIKLAEAKGNRCC</sequence>
<dbReference type="PANTHER" id="PTHR42721">
    <property type="entry name" value="SUGAR HYDROLASE-RELATED"/>
    <property type="match status" value="1"/>
</dbReference>
<dbReference type="Pfam" id="PF01915">
    <property type="entry name" value="Glyco_hydro_3_C"/>
    <property type="match status" value="1"/>
</dbReference>
<keyword evidence="3" id="KW-0964">Secreted</keyword>
<name>A0A9D4USD4_ADICA</name>
<comment type="subcellular location">
    <subcellularLocation>
        <location evidence="1">Secreted</location>
    </subcellularLocation>
</comment>
<organism evidence="9 10">
    <name type="scientific">Adiantum capillus-veneris</name>
    <name type="common">Maidenhair fern</name>
    <dbReference type="NCBI Taxonomy" id="13818"/>
    <lineage>
        <taxon>Eukaryota</taxon>
        <taxon>Viridiplantae</taxon>
        <taxon>Streptophyta</taxon>
        <taxon>Embryophyta</taxon>
        <taxon>Tracheophyta</taxon>
        <taxon>Polypodiopsida</taxon>
        <taxon>Polypodiidae</taxon>
        <taxon>Polypodiales</taxon>
        <taxon>Pteridineae</taxon>
        <taxon>Pteridaceae</taxon>
        <taxon>Vittarioideae</taxon>
        <taxon>Adiantum</taxon>
    </lineage>
</organism>
<evidence type="ECO:0000256" key="7">
    <source>
        <dbReference type="ARBA" id="ARBA00023295"/>
    </source>
</evidence>
<dbReference type="Pfam" id="PF00933">
    <property type="entry name" value="Glyco_hydro_3"/>
    <property type="match status" value="1"/>
</dbReference>
<dbReference type="InterPro" id="IPR036962">
    <property type="entry name" value="Glyco_hydro_3_N_sf"/>
</dbReference>
<evidence type="ECO:0000256" key="6">
    <source>
        <dbReference type="ARBA" id="ARBA00023180"/>
    </source>
</evidence>
<dbReference type="InterPro" id="IPR013783">
    <property type="entry name" value="Ig-like_fold"/>
</dbReference>
<dbReference type="GO" id="GO:0031222">
    <property type="term" value="P:arabinan catabolic process"/>
    <property type="evidence" value="ECO:0007669"/>
    <property type="project" value="TreeGrafter"/>
</dbReference>
<keyword evidence="5" id="KW-0378">Hydrolase</keyword>
<dbReference type="SUPFAM" id="SSF52279">
    <property type="entry name" value="Beta-D-glucan exohydrolase, C-terminal domain"/>
    <property type="match status" value="1"/>
</dbReference>
<keyword evidence="10" id="KW-1185">Reference proteome</keyword>
<keyword evidence="6" id="KW-0325">Glycoprotein</keyword>
<comment type="similarity">
    <text evidence="2">Belongs to the glycosyl hydrolase 3 family.</text>
</comment>
<dbReference type="FunFam" id="3.40.50.1700:FF:000001">
    <property type="entry name" value="probable beta-D-xylosidase 2"/>
    <property type="match status" value="1"/>
</dbReference>
<proteinExistence type="inferred from homology"/>
<dbReference type="EMBL" id="JABFUD020000012">
    <property type="protein sequence ID" value="KAI5073010.1"/>
    <property type="molecule type" value="Genomic_DNA"/>
</dbReference>
<evidence type="ECO:0000256" key="3">
    <source>
        <dbReference type="ARBA" id="ARBA00022525"/>
    </source>
</evidence>
<dbReference type="GO" id="GO:0046556">
    <property type="term" value="F:alpha-L-arabinofuranosidase activity"/>
    <property type="evidence" value="ECO:0007669"/>
    <property type="project" value="TreeGrafter"/>
</dbReference>
<evidence type="ECO:0000256" key="5">
    <source>
        <dbReference type="ARBA" id="ARBA00022801"/>
    </source>
</evidence>
<dbReference type="GO" id="GO:0009044">
    <property type="term" value="F:xylan 1,4-beta-xylosidase activity"/>
    <property type="evidence" value="ECO:0007669"/>
    <property type="project" value="InterPro"/>
</dbReference>
<evidence type="ECO:0000259" key="8">
    <source>
        <dbReference type="SMART" id="SM01217"/>
    </source>
</evidence>
<evidence type="ECO:0000313" key="9">
    <source>
        <dbReference type="EMBL" id="KAI5073010.1"/>
    </source>
</evidence>
<dbReference type="SUPFAM" id="SSF51445">
    <property type="entry name" value="(Trans)glycosidases"/>
    <property type="match status" value="1"/>
</dbReference>
<dbReference type="GO" id="GO:0005576">
    <property type="term" value="C:extracellular region"/>
    <property type="evidence" value="ECO:0007669"/>
    <property type="project" value="UniProtKB-SubCell"/>
</dbReference>
<dbReference type="AlphaFoldDB" id="A0A9D4USD4"/>
<protein>
    <recommendedName>
        <fullName evidence="8">Fibronectin type III-like domain-containing protein</fullName>
    </recommendedName>
</protein>
<dbReference type="PANTHER" id="PTHR42721:SF3">
    <property type="entry name" value="BETA-D-XYLOSIDASE 5-RELATED"/>
    <property type="match status" value="1"/>
</dbReference>
<dbReference type="Gene3D" id="3.20.20.300">
    <property type="entry name" value="Glycoside hydrolase, family 3, N-terminal domain"/>
    <property type="match status" value="1"/>
</dbReference>
<keyword evidence="4" id="KW-0732">Signal</keyword>
<evidence type="ECO:0000256" key="2">
    <source>
        <dbReference type="ARBA" id="ARBA00005336"/>
    </source>
</evidence>
<dbReference type="InterPro" id="IPR001764">
    <property type="entry name" value="Glyco_hydro_3_N"/>
</dbReference>
<dbReference type="InterPro" id="IPR044993">
    <property type="entry name" value="BXL"/>
</dbReference>
<dbReference type="GO" id="GO:0045493">
    <property type="term" value="P:xylan catabolic process"/>
    <property type="evidence" value="ECO:0007669"/>
    <property type="project" value="InterPro"/>
</dbReference>
<dbReference type="OrthoDB" id="47059at2759"/>
<dbReference type="InterPro" id="IPR017853">
    <property type="entry name" value="GH"/>
</dbReference>
<feature type="domain" description="Fibronectin type III-like" evidence="8">
    <location>
        <begin position="728"/>
        <end position="798"/>
    </location>
</feature>
<gene>
    <name evidence="9" type="ORF">GOP47_0013116</name>
</gene>
<dbReference type="Proteomes" id="UP000886520">
    <property type="component" value="Chromosome 12"/>
</dbReference>
<dbReference type="FunFam" id="3.20.20.300:FF:000004">
    <property type="entry name" value="probable beta-D-xylosidase 7"/>
    <property type="match status" value="1"/>
</dbReference>
<dbReference type="SMART" id="SM01217">
    <property type="entry name" value="Fn3_like"/>
    <property type="match status" value="1"/>
</dbReference>
<comment type="caution">
    <text evidence="9">The sequence shown here is derived from an EMBL/GenBank/DDBJ whole genome shotgun (WGS) entry which is preliminary data.</text>
</comment>
<dbReference type="Pfam" id="PF14310">
    <property type="entry name" value="Fn3-like"/>
    <property type="match status" value="1"/>
</dbReference>